<dbReference type="KEGG" id="hir:HETIRDRAFT_117774"/>
<proteinExistence type="predicted"/>
<feature type="compositionally biased region" description="Polar residues" evidence="1">
    <location>
        <begin position="421"/>
        <end position="431"/>
    </location>
</feature>
<feature type="region of interest" description="Disordered" evidence="1">
    <location>
        <begin position="161"/>
        <end position="215"/>
    </location>
</feature>
<feature type="compositionally biased region" description="Basic and acidic residues" evidence="1">
    <location>
        <begin position="398"/>
        <end position="411"/>
    </location>
</feature>
<evidence type="ECO:0000313" key="2">
    <source>
        <dbReference type="EMBL" id="ETW79206.1"/>
    </source>
</evidence>
<accession>W4K286</accession>
<dbReference type="Proteomes" id="UP000030671">
    <property type="component" value="Unassembled WGS sequence"/>
</dbReference>
<name>W4K286_HETIT</name>
<dbReference type="InParanoid" id="W4K286"/>
<dbReference type="GeneID" id="20666562"/>
<protein>
    <submittedName>
        <fullName evidence="2">Uncharacterized protein</fullName>
    </submittedName>
</protein>
<evidence type="ECO:0000256" key="1">
    <source>
        <dbReference type="SAM" id="MobiDB-lite"/>
    </source>
</evidence>
<dbReference type="EMBL" id="KI925461">
    <property type="protein sequence ID" value="ETW79206.1"/>
    <property type="molecule type" value="Genomic_DNA"/>
</dbReference>
<organism evidence="2 3">
    <name type="scientific">Heterobasidion irregulare (strain TC 32-1)</name>
    <dbReference type="NCBI Taxonomy" id="747525"/>
    <lineage>
        <taxon>Eukaryota</taxon>
        <taxon>Fungi</taxon>
        <taxon>Dikarya</taxon>
        <taxon>Basidiomycota</taxon>
        <taxon>Agaricomycotina</taxon>
        <taxon>Agaricomycetes</taxon>
        <taxon>Russulales</taxon>
        <taxon>Bondarzewiaceae</taxon>
        <taxon>Heterobasidion</taxon>
        <taxon>Heterobasidion annosum species complex</taxon>
    </lineage>
</organism>
<feature type="compositionally biased region" description="Basic and acidic residues" evidence="1">
    <location>
        <begin position="201"/>
        <end position="215"/>
    </location>
</feature>
<evidence type="ECO:0000313" key="3">
    <source>
        <dbReference type="Proteomes" id="UP000030671"/>
    </source>
</evidence>
<reference evidence="2 3" key="1">
    <citation type="journal article" date="2012" name="New Phytol.">
        <title>Insight into trade-off between wood decay and parasitism from the genome of a fungal forest pathogen.</title>
        <authorList>
            <person name="Olson A."/>
            <person name="Aerts A."/>
            <person name="Asiegbu F."/>
            <person name="Belbahri L."/>
            <person name="Bouzid O."/>
            <person name="Broberg A."/>
            <person name="Canback B."/>
            <person name="Coutinho P.M."/>
            <person name="Cullen D."/>
            <person name="Dalman K."/>
            <person name="Deflorio G."/>
            <person name="van Diepen L.T."/>
            <person name="Dunand C."/>
            <person name="Duplessis S."/>
            <person name="Durling M."/>
            <person name="Gonthier P."/>
            <person name="Grimwood J."/>
            <person name="Fossdal C.G."/>
            <person name="Hansson D."/>
            <person name="Henrissat B."/>
            <person name="Hietala A."/>
            <person name="Himmelstrand K."/>
            <person name="Hoffmeister D."/>
            <person name="Hogberg N."/>
            <person name="James T.Y."/>
            <person name="Karlsson M."/>
            <person name="Kohler A."/>
            <person name="Kues U."/>
            <person name="Lee Y.H."/>
            <person name="Lin Y.C."/>
            <person name="Lind M."/>
            <person name="Lindquist E."/>
            <person name="Lombard V."/>
            <person name="Lucas S."/>
            <person name="Lunden K."/>
            <person name="Morin E."/>
            <person name="Murat C."/>
            <person name="Park J."/>
            <person name="Raffaello T."/>
            <person name="Rouze P."/>
            <person name="Salamov A."/>
            <person name="Schmutz J."/>
            <person name="Solheim H."/>
            <person name="Stahlberg J."/>
            <person name="Velez H."/>
            <person name="de Vries R.P."/>
            <person name="Wiebenga A."/>
            <person name="Woodward S."/>
            <person name="Yakovlev I."/>
            <person name="Garbelotto M."/>
            <person name="Martin F."/>
            <person name="Grigoriev I.V."/>
            <person name="Stenlid J."/>
        </authorList>
    </citation>
    <scope>NUCLEOTIDE SEQUENCE [LARGE SCALE GENOMIC DNA]</scope>
    <source>
        <strain evidence="2 3">TC 32-1</strain>
    </source>
</reference>
<feature type="region of interest" description="Disordered" evidence="1">
    <location>
        <begin position="61"/>
        <end position="90"/>
    </location>
</feature>
<sequence>MRQVGACACVVGAVCARSKRARNVGTGRAGAARTTDADGGNGRASLFDRCLSNIQRPMISPSRSKLQGEGRMELKRGGRGGVHRAADGHPASSRVPGRECLCRAWPCDCLGTARAKRAYLHAYIRAYTEARYGTGMACLVRIFGAIARAGCDGWPGRRALRRGGGRGAMNEERRAGLVEPGDGRARGRARRRERTGGASSKEGKEGRREGWREAGGRGATGFAIRRWRVSRASSEAGGFVGGVSVARRATKEKKGDVDRGKAQAQISHVAREDPAAVRGHRFISGRARTRYIIDASKKAQLSKIISADEDRTDHLLVLEARQPTAGARASSRSPKPANFKSLDFGRCTGARRARTEAAEAECSGSVSLMQADAHKEHVPRSMCDGLASARIASGCLQEKKEGKRETIDSRNRSPKRICPSPTRSGHKQPTASPRLPMGAPASDQITPHRPICQQMPAHPPTPSIAMPRRGMMMSMRTERAVTPCDTQMRTTIRWDETLLVVGRGADIQRASDEEARRDAQLHVTNNYRHNARMNTFCSRAHTLHTRTLGTAITWTFLSGRASDDTLHGAQVNGPRSLQQKAGPYVTSFDALQTGLF</sequence>
<dbReference type="AlphaFoldDB" id="W4K286"/>
<dbReference type="RefSeq" id="XP_009549460.1">
    <property type="nucleotide sequence ID" value="XM_009551165.1"/>
</dbReference>
<dbReference type="HOGENOM" id="CLU_457863_0_0_1"/>
<feature type="compositionally biased region" description="Basic and acidic residues" evidence="1">
    <location>
        <begin position="66"/>
        <end position="76"/>
    </location>
</feature>
<feature type="compositionally biased region" description="Basic and acidic residues" evidence="1">
    <location>
        <begin position="169"/>
        <end position="185"/>
    </location>
</feature>
<feature type="region of interest" description="Disordered" evidence="1">
    <location>
        <begin position="398"/>
        <end position="438"/>
    </location>
</feature>
<gene>
    <name evidence="2" type="ORF">HETIRDRAFT_117774</name>
</gene>
<keyword evidence="3" id="KW-1185">Reference proteome</keyword>